<dbReference type="RefSeq" id="WP_319008475.1">
    <property type="nucleotide sequence ID" value="NZ_JAWJZF010000279.1"/>
</dbReference>
<name>A0ABU4K2H2_9ACTN</name>
<feature type="domain" description="A-factor biosynthesis hotdog" evidence="2">
    <location>
        <begin position="209"/>
        <end position="327"/>
    </location>
</feature>
<comment type="caution">
    <text evidence="3">The sequence shown here is derived from an EMBL/GenBank/DDBJ whole genome shotgun (WGS) entry which is preliminary data.</text>
</comment>
<dbReference type="Pfam" id="PF03756">
    <property type="entry name" value="AfsA"/>
    <property type="match status" value="2"/>
</dbReference>
<reference evidence="3 4" key="1">
    <citation type="submission" date="2023-10" db="EMBL/GenBank/DDBJ databases">
        <authorList>
            <person name="Wang X.X."/>
        </authorList>
    </citation>
    <scope>NUCLEOTIDE SEQUENCE [LARGE SCALE GENOMIC DNA]</scope>
    <source>
        <strain evidence="3 4">NBRC 12816</strain>
    </source>
</reference>
<dbReference type="EMBL" id="JAWJZF010000279">
    <property type="protein sequence ID" value="MDX2291944.1"/>
    <property type="molecule type" value="Genomic_DNA"/>
</dbReference>
<organism evidence="3 4">
    <name type="scientific">Streptomyces roseolus</name>
    <dbReference type="NCBI Taxonomy" id="67358"/>
    <lineage>
        <taxon>Bacteria</taxon>
        <taxon>Bacillati</taxon>
        <taxon>Actinomycetota</taxon>
        <taxon>Actinomycetes</taxon>
        <taxon>Kitasatosporales</taxon>
        <taxon>Streptomycetaceae</taxon>
        <taxon>Streptomyces</taxon>
    </lineage>
</organism>
<proteinExistence type="predicted"/>
<accession>A0ABU4K2H2</accession>
<evidence type="ECO:0000256" key="1">
    <source>
        <dbReference type="SAM" id="MobiDB-lite"/>
    </source>
</evidence>
<keyword evidence="4" id="KW-1185">Reference proteome</keyword>
<evidence type="ECO:0000313" key="3">
    <source>
        <dbReference type="EMBL" id="MDX2291944.1"/>
    </source>
</evidence>
<evidence type="ECO:0000259" key="2">
    <source>
        <dbReference type="Pfam" id="PF03756"/>
    </source>
</evidence>
<dbReference type="Proteomes" id="UP001278571">
    <property type="component" value="Unassembled WGS sequence"/>
</dbReference>
<sequence length="329" mass="35323">MKSSSLLTPQGGEAAEAEERPALSYEQTVPRGLVHRWSLSEVFLTGSRALDGRRFEAAAQLPLSHAYFRDHVGRGEHHDVLLVLEACRQSVTCAAHLHQGVPAATTFMVTAWYLEITDPEALACGTRPGELAIAGDVTGRHERGGRLRRLEFAMDLALDGRPLGRLTMDVRSTPTDQYHDLRYMQRGGEVPTAFGLPAEPAGEPVAPAAVGRLDPVNAVLDDVRSADGGVTAALSPRSFRNRSMYDHPYDHVPAMVFSEAARQCGLLLAGGAAGPARVVRLDGSFDRFAELDRPVRLSAAADPEPGAGAWLMRAEQDGQTVASVSLTLA</sequence>
<feature type="domain" description="A-factor biosynthesis hotdog" evidence="2">
    <location>
        <begin position="33"/>
        <end position="170"/>
    </location>
</feature>
<gene>
    <name evidence="3" type="ORF">R2363_07145</name>
</gene>
<evidence type="ECO:0000313" key="4">
    <source>
        <dbReference type="Proteomes" id="UP001278571"/>
    </source>
</evidence>
<dbReference type="InterPro" id="IPR005509">
    <property type="entry name" value="AfsA_hotdog_dom"/>
</dbReference>
<protein>
    <submittedName>
        <fullName evidence="3">AfsA-related hotdog domain-containing protein</fullName>
    </submittedName>
</protein>
<feature type="region of interest" description="Disordered" evidence="1">
    <location>
        <begin position="1"/>
        <end position="22"/>
    </location>
</feature>